<feature type="signal peptide" evidence="2">
    <location>
        <begin position="1"/>
        <end position="22"/>
    </location>
</feature>
<dbReference type="Gene3D" id="3.10.310.50">
    <property type="match status" value="1"/>
</dbReference>
<evidence type="ECO:0000256" key="2">
    <source>
        <dbReference type="SAM" id="SignalP"/>
    </source>
</evidence>
<proteinExistence type="predicted"/>
<accession>A0A7X2XH47</accession>
<protein>
    <submittedName>
        <fullName evidence="4">TPM domain-containing protein</fullName>
    </submittedName>
</protein>
<evidence type="ECO:0000313" key="6">
    <source>
        <dbReference type="Proteomes" id="UP000443070"/>
    </source>
</evidence>
<dbReference type="PANTHER" id="PTHR30373">
    <property type="entry name" value="UPF0603 PROTEIN YGCG"/>
    <property type="match status" value="1"/>
</dbReference>
<dbReference type="RefSeq" id="WP_155164252.1">
    <property type="nucleotide sequence ID" value="NZ_WNBG01000011.1"/>
</dbReference>
<gene>
    <name evidence="4" type="ORF">GMD11_10180</name>
    <name evidence="5" type="ORF">GMD18_10170</name>
</gene>
<evidence type="ECO:0000256" key="1">
    <source>
        <dbReference type="SAM" id="Phobius"/>
    </source>
</evidence>
<dbReference type="OrthoDB" id="9810918at2"/>
<dbReference type="EMBL" id="WNBM01000010">
    <property type="protein sequence ID" value="MTT76629.1"/>
    <property type="molecule type" value="Genomic_DNA"/>
</dbReference>
<keyword evidence="2" id="KW-0732">Signal</keyword>
<evidence type="ECO:0000313" key="4">
    <source>
        <dbReference type="EMBL" id="MTT76629.1"/>
    </source>
</evidence>
<dbReference type="Proteomes" id="UP000443070">
    <property type="component" value="Unassembled WGS sequence"/>
</dbReference>
<dbReference type="InterPro" id="IPR007621">
    <property type="entry name" value="TPM_dom"/>
</dbReference>
<keyword evidence="6" id="KW-1185">Reference proteome</keyword>
<comment type="caution">
    <text evidence="4">The sequence shown here is derived from an EMBL/GenBank/DDBJ whole genome shotgun (WGS) entry which is preliminary data.</text>
</comment>
<keyword evidence="1" id="KW-1133">Transmembrane helix</keyword>
<dbReference type="Proteomes" id="UP000484547">
    <property type="component" value="Unassembled WGS sequence"/>
</dbReference>
<dbReference type="AlphaFoldDB" id="A0A7X2XH47"/>
<feature type="transmembrane region" description="Helical" evidence="1">
    <location>
        <begin position="196"/>
        <end position="225"/>
    </location>
</feature>
<feature type="domain" description="TPM" evidence="3">
    <location>
        <begin position="38"/>
        <end position="160"/>
    </location>
</feature>
<dbReference type="Pfam" id="PF04536">
    <property type="entry name" value="TPM_phosphatase"/>
    <property type="match status" value="1"/>
</dbReference>
<keyword evidence="1" id="KW-0472">Membrane</keyword>
<dbReference type="PANTHER" id="PTHR30373:SF2">
    <property type="entry name" value="UPF0603 PROTEIN YGCG"/>
    <property type="match status" value="1"/>
</dbReference>
<feature type="chain" id="PRO_5031414820" evidence="2">
    <location>
        <begin position="23"/>
        <end position="251"/>
    </location>
</feature>
<sequence length="251" mass="26505">MKRWLVLLMLLIQAVFAVGAEAAIQVPPKPSVSSGIYVQDYAGVLSPQTRQALNAIGQDLDNKTTAQVAVVTVKTLDGQPIDEYGLTLLRQWGPGNKEKNNGALILVAVDDRQSRIEVGYGLEGVLPDGLTGRIQDQQMLPYFKQGQYEKGIVQGYLTVATTVAKSYDVKLEGVRYNGGAQQGTGDTPMPGWMKALIAVGLIVLVIVDHMFFGGIITQFILLALLRGGGRGGGGGGFGGGSGGGGGSSRRW</sequence>
<keyword evidence="1" id="KW-0812">Transmembrane</keyword>
<dbReference type="EMBL" id="WNBW01000011">
    <property type="protein sequence ID" value="MTU04760.1"/>
    <property type="molecule type" value="Genomic_DNA"/>
</dbReference>
<reference evidence="6 7" key="1">
    <citation type="journal article" date="2019" name="Nat. Med.">
        <title>A library of human gut bacterial isolates paired with longitudinal multiomics data enables mechanistic microbiome research.</title>
        <authorList>
            <person name="Poyet M."/>
            <person name="Groussin M."/>
            <person name="Gibbons S.M."/>
            <person name="Avila-Pacheco J."/>
            <person name="Jiang X."/>
            <person name="Kearney S.M."/>
            <person name="Perrotta A.R."/>
            <person name="Berdy B."/>
            <person name="Zhao S."/>
            <person name="Lieberman T.D."/>
            <person name="Swanson P.K."/>
            <person name="Smith M."/>
            <person name="Roesemann S."/>
            <person name="Alexander J.E."/>
            <person name="Rich S.A."/>
            <person name="Livny J."/>
            <person name="Vlamakis H."/>
            <person name="Clish C."/>
            <person name="Bullock K."/>
            <person name="Deik A."/>
            <person name="Scott J."/>
            <person name="Pierce K.A."/>
            <person name="Xavier R.J."/>
            <person name="Alm E.J."/>
        </authorList>
    </citation>
    <scope>NUCLEOTIDE SEQUENCE [LARGE SCALE GENOMIC DNA]</scope>
    <source>
        <strain evidence="4 7">BIOML-A13</strain>
        <strain evidence="5 6">BIOML-A3</strain>
    </source>
</reference>
<evidence type="ECO:0000259" key="3">
    <source>
        <dbReference type="Pfam" id="PF04536"/>
    </source>
</evidence>
<evidence type="ECO:0000313" key="7">
    <source>
        <dbReference type="Proteomes" id="UP000484547"/>
    </source>
</evidence>
<organism evidence="4 7">
    <name type="scientific">Phascolarctobacterium faecium</name>
    <dbReference type="NCBI Taxonomy" id="33025"/>
    <lineage>
        <taxon>Bacteria</taxon>
        <taxon>Bacillati</taxon>
        <taxon>Bacillota</taxon>
        <taxon>Negativicutes</taxon>
        <taxon>Acidaminococcales</taxon>
        <taxon>Acidaminococcaceae</taxon>
        <taxon>Phascolarctobacterium</taxon>
    </lineage>
</organism>
<name>A0A7X2XH47_9FIRM</name>
<evidence type="ECO:0000313" key="5">
    <source>
        <dbReference type="EMBL" id="MTU04760.1"/>
    </source>
</evidence>